<dbReference type="Pfam" id="PF00668">
    <property type="entry name" value="Condensation"/>
    <property type="match status" value="1"/>
</dbReference>
<dbReference type="PROSITE" id="PS00012">
    <property type="entry name" value="PHOSPHOPANTETHEINE"/>
    <property type="match status" value="1"/>
</dbReference>
<dbReference type="InterPro" id="IPR023213">
    <property type="entry name" value="CAT-like_dom_sf"/>
</dbReference>
<dbReference type="Gene3D" id="3.30.559.30">
    <property type="entry name" value="Nonribosomal peptide synthetase, condensation domain"/>
    <property type="match status" value="1"/>
</dbReference>
<evidence type="ECO:0000313" key="8">
    <source>
        <dbReference type="Proteomes" id="UP000587527"/>
    </source>
</evidence>
<dbReference type="InterPro" id="IPR001242">
    <property type="entry name" value="Condensation_dom"/>
</dbReference>
<dbReference type="Gene3D" id="2.30.38.10">
    <property type="entry name" value="Luciferase, Domain 3"/>
    <property type="match status" value="1"/>
</dbReference>
<dbReference type="GO" id="GO:0072330">
    <property type="term" value="P:monocarboxylic acid biosynthetic process"/>
    <property type="evidence" value="ECO:0007669"/>
    <property type="project" value="UniProtKB-ARBA"/>
</dbReference>
<dbReference type="InterPro" id="IPR036736">
    <property type="entry name" value="ACP-like_sf"/>
</dbReference>
<dbReference type="CDD" id="cd17646">
    <property type="entry name" value="A_NRPS_AB3403-like"/>
    <property type="match status" value="1"/>
</dbReference>
<dbReference type="SUPFAM" id="SSF52777">
    <property type="entry name" value="CoA-dependent acyltransferases"/>
    <property type="match status" value="2"/>
</dbReference>
<evidence type="ECO:0000256" key="4">
    <source>
        <dbReference type="ARBA" id="ARBA00022598"/>
    </source>
</evidence>
<dbReference type="FunFam" id="3.40.50.980:FF:000001">
    <property type="entry name" value="Non-ribosomal peptide synthetase"/>
    <property type="match status" value="1"/>
</dbReference>
<dbReference type="GO" id="GO:0044550">
    <property type="term" value="P:secondary metabolite biosynthetic process"/>
    <property type="evidence" value="ECO:0007669"/>
    <property type="project" value="UniProtKB-ARBA"/>
</dbReference>
<dbReference type="RefSeq" id="WP_184831411.1">
    <property type="nucleotide sequence ID" value="NZ_JACHMN010000001.1"/>
</dbReference>
<dbReference type="PANTHER" id="PTHR45527">
    <property type="entry name" value="NONRIBOSOMAL PEPTIDE SYNTHETASE"/>
    <property type="match status" value="1"/>
</dbReference>
<dbReference type="Pfam" id="PF13193">
    <property type="entry name" value="AMP-binding_C"/>
    <property type="match status" value="1"/>
</dbReference>
<dbReference type="InterPro" id="IPR025110">
    <property type="entry name" value="AMP-bd_C"/>
</dbReference>
<dbReference type="NCBIfam" id="TIGR01733">
    <property type="entry name" value="AA-adenyl-dom"/>
    <property type="match status" value="1"/>
</dbReference>
<dbReference type="Pfam" id="PF07993">
    <property type="entry name" value="NAD_binding_4"/>
    <property type="match status" value="1"/>
</dbReference>
<dbReference type="FunFam" id="3.40.50.12780:FF:000012">
    <property type="entry name" value="Non-ribosomal peptide synthetase"/>
    <property type="match status" value="1"/>
</dbReference>
<comment type="caution">
    <text evidence="7">The sequence shown here is derived from an EMBL/GenBank/DDBJ whole genome shotgun (WGS) entry which is preliminary data.</text>
</comment>
<keyword evidence="2" id="KW-0596">Phosphopantetheine</keyword>
<dbReference type="Proteomes" id="UP000587527">
    <property type="component" value="Unassembled WGS sequence"/>
</dbReference>
<keyword evidence="8" id="KW-1185">Reference proteome</keyword>
<dbReference type="Gene3D" id="3.40.50.980">
    <property type="match status" value="2"/>
</dbReference>
<dbReference type="Pfam" id="PF00550">
    <property type="entry name" value="PP-binding"/>
    <property type="match status" value="1"/>
</dbReference>
<dbReference type="FunFam" id="2.30.38.10:FF:000001">
    <property type="entry name" value="Non-ribosomal peptide synthetase PvdI"/>
    <property type="match status" value="1"/>
</dbReference>
<accession>A0A841BHH7</accession>
<feature type="domain" description="Carrier" evidence="6">
    <location>
        <begin position="958"/>
        <end position="1033"/>
    </location>
</feature>
<proteinExistence type="predicted"/>
<dbReference type="InterPro" id="IPR000873">
    <property type="entry name" value="AMP-dep_synth/lig_dom"/>
</dbReference>
<gene>
    <name evidence="7" type="ORF">F4553_000464</name>
</gene>
<dbReference type="InterPro" id="IPR009081">
    <property type="entry name" value="PP-bd_ACP"/>
</dbReference>
<name>A0A841BHH7_9ACTN</name>
<organism evidence="7 8">
    <name type="scientific">Allocatelliglobosispora scoriae</name>
    <dbReference type="NCBI Taxonomy" id="643052"/>
    <lineage>
        <taxon>Bacteria</taxon>
        <taxon>Bacillati</taxon>
        <taxon>Actinomycetota</taxon>
        <taxon>Actinomycetes</taxon>
        <taxon>Micromonosporales</taxon>
        <taxon>Micromonosporaceae</taxon>
        <taxon>Allocatelliglobosispora</taxon>
    </lineage>
</organism>
<dbReference type="GO" id="GO:0031177">
    <property type="term" value="F:phosphopantetheine binding"/>
    <property type="evidence" value="ECO:0007669"/>
    <property type="project" value="InterPro"/>
</dbReference>
<dbReference type="InterPro" id="IPR010080">
    <property type="entry name" value="Thioester_reductase-like_dom"/>
</dbReference>
<evidence type="ECO:0000256" key="3">
    <source>
        <dbReference type="ARBA" id="ARBA00022553"/>
    </source>
</evidence>
<evidence type="ECO:0000259" key="6">
    <source>
        <dbReference type="PROSITE" id="PS50075"/>
    </source>
</evidence>
<keyword evidence="3" id="KW-0597">Phosphoprotein</keyword>
<dbReference type="SUPFAM" id="SSF47336">
    <property type="entry name" value="ACP-like"/>
    <property type="match status" value="1"/>
</dbReference>
<dbReference type="SUPFAM" id="SSF56801">
    <property type="entry name" value="Acetyl-CoA synthetase-like"/>
    <property type="match status" value="1"/>
</dbReference>
<dbReference type="InterPro" id="IPR006162">
    <property type="entry name" value="Ppantetheine_attach_site"/>
</dbReference>
<dbReference type="InterPro" id="IPR020806">
    <property type="entry name" value="PKS_PP-bd"/>
</dbReference>
<dbReference type="PROSITE" id="PS00455">
    <property type="entry name" value="AMP_BINDING"/>
    <property type="match status" value="1"/>
</dbReference>
<dbReference type="Gene3D" id="3.40.50.720">
    <property type="entry name" value="NAD(P)-binding Rossmann-like Domain"/>
    <property type="match status" value="1"/>
</dbReference>
<dbReference type="InterPro" id="IPR036291">
    <property type="entry name" value="NAD(P)-bd_dom_sf"/>
</dbReference>
<dbReference type="CDD" id="cd19540">
    <property type="entry name" value="LCL_NRPS-like"/>
    <property type="match status" value="1"/>
</dbReference>
<dbReference type="InterPro" id="IPR010071">
    <property type="entry name" value="AA_adenyl_dom"/>
</dbReference>
<dbReference type="PANTHER" id="PTHR45527:SF1">
    <property type="entry name" value="FATTY ACID SYNTHASE"/>
    <property type="match status" value="1"/>
</dbReference>
<evidence type="ECO:0000313" key="7">
    <source>
        <dbReference type="EMBL" id="MBB5867085.1"/>
    </source>
</evidence>
<protein>
    <submittedName>
        <fullName evidence="7">Amino acid adenylation domain-containing protein/thioester reductase-like protein</fullName>
    </submittedName>
</protein>
<reference evidence="7 8" key="1">
    <citation type="submission" date="2020-08" db="EMBL/GenBank/DDBJ databases">
        <title>Sequencing the genomes of 1000 actinobacteria strains.</title>
        <authorList>
            <person name="Klenk H.-P."/>
        </authorList>
    </citation>
    <scope>NUCLEOTIDE SEQUENCE [LARGE SCALE GENOMIC DNA]</scope>
    <source>
        <strain evidence="7 8">DSM 45362</strain>
    </source>
</reference>
<dbReference type="Pfam" id="PF00501">
    <property type="entry name" value="AMP-binding"/>
    <property type="match status" value="1"/>
</dbReference>
<sequence>MIPLSYAQLRLWFLDRLAAGGAQNAPLALRLHGPVDAAALDAAFGDIVDRHETLRTVFPVTGGEPHQKILPTGTHPKLDVIDWPGTELADLVAELNRAAYQPFDLATEPQLRVALYHRCDETGADEHVLLIVLHHIVSDGWSIGPLLGDLATAYAARTGGTAPHWDDLDVQYADYTLWQRELLGDESDPDSVISRQLAFWTQTLAGAPEELPLPTDRPRPATRTHTAGLVPFRLDAALHQALADLAQAHGATLFMVLQAAVAALLTRHGSGNDILTGTPVAGRTDEALDKLVGFFVNTLVVRTDTAGDPTFAELLARVRTASLAAYAHQDVPFERVVEVLNPARSMARHPVFQVNLVLQSNAAADPEFLGLRYTSQALTSDQAKFDLTAAFAENLDGDRHPAGIDANLEYAAELFDHTTVEGLAARLVRLLTAVTADPQTRIGAVDLLDDELTTIAAWNDTRHDLPETTLTALVEAGRDRHPDRPAVVFGDTLLTHRELHERADRLARHLVAAGAGPGRIVGVAMPRSEHLIVALLAVLKSGAAYLPLDTGYPADRLAFMVTEAAPVLVLTDTATGYPGGVAVDGALTAYPQDDLDHDGLAPGDTAYVIYTSGSTGRPKGVAVPHRAIANRLLWMQHEYALTPADRVLQKTPSSFDVSVWEFFWPLMTGATLVVAAPDGHRDPAYLIDLIQRERVTTLHFVPSMLDVFLAAPGVAGCTSLTRVFASGEALPAESAARFRRLLTAPLHNLYGPTEAAVDVTYQPVGDEPGPVPIGRPVWNTRLHILDAQLRPVPPGVAGELYLGGVQLAHGYLHRAGLTAERFVASPFTAGERIYRTGDLARWRRDGAVEYLGRVDHQVKLRGFRIELAEIESVIAADPGVAQAAVIVREDRPGDQRLVAYVVGTADAAAVRARAALSLPEHMVPASVVLLEALPVTPNGKLDRRALPAPDLTPAPSRPPATPQEALMARLLAEVLGLPAVGVDDDFFTIGGHSLLVIRLVARIAEETGVELGVRTVFDRPTAAGLAAALDGVGGVWDPSRLAADAVLGAFALGTPRPAGPWRNVLLTGATGFLGAFLLRELLDRTGSAVHCLVRAESAAAGSARLRATLDGYGLWRAEDAHRVIAVPGDLAAPGLGLTAAAFAELADLVDAVVHNGARVNHLDPYDRLRAANVTGTREVLRLAAVHATPVHFVSSVSVAVAVGENPDIVDESTRVPADRVVPSGYVATKWVGEELVRAAGAAGLPVTIHRPGRVAGHSATGAWGSDDSFWHYARAIARLGAVAADGLDVGVDLVPVDHVAGALVELAMDPASAGGVFHLVGDDPVPISVVVDGLRAAGYPIREIPGPEWDTLLASSMAAAVASGDRSWASTALLGAGFRTPSVLPDWGRPATAAALSAKPVPPGTVTAATIAVAALAAARTGFYPLLNFNAGHAAEPATEVRINSRDASADGGDLS</sequence>
<evidence type="ECO:0000256" key="5">
    <source>
        <dbReference type="SAM" id="MobiDB-lite"/>
    </source>
</evidence>
<dbReference type="SUPFAM" id="SSF51735">
    <property type="entry name" value="NAD(P)-binding Rossmann-fold domains"/>
    <property type="match status" value="1"/>
</dbReference>
<dbReference type="SMART" id="SM00823">
    <property type="entry name" value="PKS_PP"/>
    <property type="match status" value="1"/>
</dbReference>
<feature type="compositionally biased region" description="Pro residues" evidence="5">
    <location>
        <begin position="950"/>
        <end position="961"/>
    </location>
</feature>
<feature type="region of interest" description="Disordered" evidence="5">
    <location>
        <begin position="941"/>
        <end position="961"/>
    </location>
</feature>
<keyword evidence="4" id="KW-0436">Ligase</keyword>
<dbReference type="Gene3D" id="1.10.1200.10">
    <property type="entry name" value="ACP-like"/>
    <property type="match status" value="1"/>
</dbReference>
<dbReference type="EMBL" id="JACHMN010000001">
    <property type="protein sequence ID" value="MBB5867085.1"/>
    <property type="molecule type" value="Genomic_DNA"/>
</dbReference>
<dbReference type="GO" id="GO:0043041">
    <property type="term" value="P:amino acid activation for nonribosomal peptide biosynthetic process"/>
    <property type="evidence" value="ECO:0007669"/>
    <property type="project" value="TreeGrafter"/>
</dbReference>
<dbReference type="Gene3D" id="3.30.300.30">
    <property type="match status" value="1"/>
</dbReference>
<comment type="cofactor">
    <cofactor evidence="1">
        <name>pantetheine 4'-phosphate</name>
        <dbReference type="ChEBI" id="CHEBI:47942"/>
    </cofactor>
</comment>
<dbReference type="PROSITE" id="PS50075">
    <property type="entry name" value="CARRIER"/>
    <property type="match status" value="1"/>
</dbReference>
<dbReference type="InterPro" id="IPR013120">
    <property type="entry name" value="FAR_NAD-bd"/>
</dbReference>
<dbReference type="GO" id="GO:0008610">
    <property type="term" value="P:lipid biosynthetic process"/>
    <property type="evidence" value="ECO:0007669"/>
    <property type="project" value="UniProtKB-ARBA"/>
</dbReference>
<dbReference type="InterPro" id="IPR045851">
    <property type="entry name" value="AMP-bd_C_sf"/>
</dbReference>
<evidence type="ECO:0000256" key="1">
    <source>
        <dbReference type="ARBA" id="ARBA00001957"/>
    </source>
</evidence>
<evidence type="ECO:0000256" key="2">
    <source>
        <dbReference type="ARBA" id="ARBA00022450"/>
    </source>
</evidence>
<dbReference type="FunFam" id="3.40.50.980:FF:000002">
    <property type="entry name" value="Enterobactin synthetase component F"/>
    <property type="match status" value="1"/>
</dbReference>
<dbReference type="Gene3D" id="3.30.559.10">
    <property type="entry name" value="Chloramphenicol acetyltransferase-like domain"/>
    <property type="match status" value="1"/>
</dbReference>
<dbReference type="NCBIfam" id="TIGR01746">
    <property type="entry name" value="Thioester-redct"/>
    <property type="match status" value="1"/>
</dbReference>
<dbReference type="FunFam" id="1.10.1200.10:FF:000016">
    <property type="entry name" value="Non-ribosomal peptide synthase"/>
    <property type="match status" value="1"/>
</dbReference>
<dbReference type="GO" id="GO:0005829">
    <property type="term" value="C:cytosol"/>
    <property type="evidence" value="ECO:0007669"/>
    <property type="project" value="TreeGrafter"/>
</dbReference>
<dbReference type="GO" id="GO:0016874">
    <property type="term" value="F:ligase activity"/>
    <property type="evidence" value="ECO:0007669"/>
    <property type="project" value="UniProtKB-KW"/>
</dbReference>
<dbReference type="FunFam" id="3.30.300.30:FF:000010">
    <property type="entry name" value="Enterobactin synthetase component F"/>
    <property type="match status" value="1"/>
</dbReference>
<dbReference type="CDD" id="cd05235">
    <property type="entry name" value="SDR_e1"/>
    <property type="match status" value="1"/>
</dbReference>
<dbReference type="InterPro" id="IPR020845">
    <property type="entry name" value="AMP-binding_CS"/>
</dbReference>